<feature type="domain" description="BTB" evidence="1">
    <location>
        <begin position="18"/>
        <end position="86"/>
    </location>
</feature>
<reference evidence="3" key="1">
    <citation type="submission" date="2020-01" db="EMBL/GenBank/DDBJ databases">
        <authorList>
            <consortium name="DOE Joint Genome Institute"/>
            <person name="Haridas S."/>
            <person name="Albert R."/>
            <person name="Binder M."/>
            <person name="Bloem J."/>
            <person name="Labutti K."/>
            <person name="Salamov A."/>
            <person name="Andreopoulos B."/>
            <person name="Baker S.E."/>
            <person name="Barry K."/>
            <person name="Bills G."/>
            <person name="Bluhm B.H."/>
            <person name="Cannon C."/>
            <person name="Castanera R."/>
            <person name="Culley D.E."/>
            <person name="Daum C."/>
            <person name="Ezra D."/>
            <person name="Gonzalez J.B."/>
            <person name="Henrissat B."/>
            <person name="Kuo A."/>
            <person name="Liang C."/>
            <person name="Lipzen A."/>
            <person name="Lutzoni F."/>
            <person name="Magnuson J."/>
            <person name="Mondo S."/>
            <person name="Nolan M."/>
            <person name="Ohm R."/>
            <person name="Pangilinan J."/>
            <person name="Park H.-J."/>
            <person name="Ramirez L."/>
            <person name="Alfaro M."/>
            <person name="Sun H."/>
            <person name="Tritt A."/>
            <person name="Yoshinaga Y."/>
            <person name="Zwiers L.-H."/>
            <person name="Turgeon B.G."/>
            <person name="Goodwin S.B."/>
            <person name="Spatafora J.W."/>
            <person name="Crous P.W."/>
            <person name="Grigoriev I.V."/>
        </authorList>
    </citation>
    <scope>NUCLEOTIDE SEQUENCE</scope>
    <source>
        <strain evidence="3">CBS 342.82</strain>
    </source>
</reference>
<evidence type="ECO:0000313" key="3">
    <source>
        <dbReference type="RefSeq" id="XP_033455368.1"/>
    </source>
</evidence>
<name>A0A6J3LUN6_9PEZI</name>
<proteinExistence type="predicted"/>
<dbReference type="GeneID" id="54365886"/>
<organism evidence="3">
    <name type="scientific">Dissoconium aciculare CBS 342.82</name>
    <dbReference type="NCBI Taxonomy" id="1314786"/>
    <lineage>
        <taxon>Eukaryota</taxon>
        <taxon>Fungi</taxon>
        <taxon>Dikarya</taxon>
        <taxon>Ascomycota</taxon>
        <taxon>Pezizomycotina</taxon>
        <taxon>Dothideomycetes</taxon>
        <taxon>Dothideomycetidae</taxon>
        <taxon>Mycosphaerellales</taxon>
        <taxon>Dissoconiaceae</taxon>
        <taxon>Dissoconium</taxon>
    </lineage>
</organism>
<evidence type="ECO:0000313" key="2">
    <source>
        <dbReference type="Proteomes" id="UP000504637"/>
    </source>
</evidence>
<dbReference type="Gene3D" id="3.30.710.10">
    <property type="entry name" value="Potassium Channel Kv1.1, Chain A"/>
    <property type="match status" value="1"/>
</dbReference>
<dbReference type="CDD" id="cd18186">
    <property type="entry name" value="BTB_POZ_ZBTB_KLHL-like"/>
    <property type="match status" value="1"/>
</dbReference>
<sequence>MEATLLVKIASLQDGRYSDFEIKCEDRSWKVHRAILGPRSSFFEGCFANFEESTTNVVELKDIIGGSQIVDFALQAIYTGQYCPAPADEPFSHHVRMFIFGDRHGIQDLANQAVNQYGQQVEATKADEFKHFADFSTAIGLIESVCQTSKKMRRKSLSLATRCAKKLFGDTKDAKLFKECLVESPAFAVDLCQKLALSSDAWKSAFASFPLNEMVDT</sequence>
<dbReference type="Pfam" id="PF00651">
    <property type="entry name" value="BTB"/>
    <property type="match status" value="1"/>
</dbReference>
<dbReference type="PANTHER" id="PTHR47843">
    <property type="entry name" value="BTB DOMAIN-CONTAINING PROTEIN-RELATED"/>
    <property type="match status" value="1"/>
</dbReference>
<accession>A0A6J3LUN6</accession>
<protein>
    <recommendedName>
        <fullName evidence="1">BTB domain-containing protein</fullName>
    </recommendedName>
</protein>
<dbReference type="AlphaFoldDB" id="A0A6J3LUN6"/>
<gene>
    <name evidence="3" type="ORF">K489DRAFT_413807</name>
</gene>
<keyword evidence="2" id="KW-1185">Reference proteome</keyword>
<reference evidence="3" key="3">
    <citation type="submission" date="2025-08" db="UniProtKB">
        <authorList>
            <consortium name="RefSeq"/>
        </authorList>
    </citation>
    <scope>IDENTIFICATION</scope>
    <source>
        <strain evidence="3">CBS 342.82</strain>
    </source>
</reference>
<dbReference type="SUPFAM" id="SSF54695">
    <property type="entry name" value="POZ domain"/>
    <property type="match status" value="1"/>
</dbReference>
<dbReference type="RefSeq" id="XP_033455368.1">
    <property type="nucleotide sequence ID" value="XM_033608087.1"/>
</dbReference>
<dbReference type="OrthoDB" id="6359816at2759"/>
<dbReference type="PANTHER" id="PTHR47843:SF5">
    <property type="entry name" value="BTB_POZ DOMAIN PROTEIN"/>
    <property type="match status" value="1"/>
</dbReference>
<reference evidence="3" key="2">
    <citation type="submission" date="2020-04" db="EMBL/GenBank/DDBJ databases">
        <authorList>
            <consortium name="NCBI Genome Project"/>
        </authorList>
    </citation>
    <scope>NUCLEOTIDE SEQUENCE</scope>
    <source>
        <strain evidence="3">CBS 342.82</strain>
    </source>
</reference>
<dbReference type="Proteomes" id="UP000504637">
    <property type="component" value="Unplaced"/>
</dbReference>
<evidence type="ECO:0000259" key="1">
    <source>
        <dbReference type="PROSITE" id="PS50097"/>
    </source>
</evidence>
<dbReference type="InterPro" id="IPR011333">
    <property type="entry name" value="SKP1/BTB/POZ_sf"/>
</dbReference>
<dbReference type="PROSITE" id="PS50097">
    <property type="entry name" value="BTB"/>
    <property type="match status" value="1"/>
</dbReference>
<dbReference type="InterPro" id="IPR000210">
    <property type="entry name" value="BTB/POZ_dom"/>
</dbReference>